<feature type="signal peptide" evidence="1">
    <location>
        <begin position="1"/>
        <end position="20"/>
    </location>
</feature>
<feature type="chain" id="PRO_5045065049" description="Lipocalin-like domain-containing protein" evidence="1">
    <location>
        <begin position="21"/>
        <end position="148"/>
    </location>
</feature>
<evidence type="ECO:0008006" key="4">
    <source>
        <dbReference type="Google" id="ProtNLM"/>
    </source>
</evidence>
<dbReference type="RefSeq" id="WP_379822598.1">
    <property type="nucleotide sequence ID" value="NZ_JBHUMD010000030.1"/>
</dbReference>
<dbReference type="PROSITE" id="PS51257">
    <property type="entry name" value="PROKAR_LIPOPROTEIN"/>
    <property type="match status" value="1"/>
</dbReference>
<sequence length="148" mass="17113">MRKIALLLLALMAVSCTQNKQEIKTIDMQGHWKTLQTKVSKKTPIHDVNCEDGKAKWNGSVYTFNTDGSFSAKDICTGKSDSDSQKCKWKYEDHVLILESIYKGKDMRQVYSVSDIGDGKTKWKIIYTRYDQVYNMEDSGYYLIMQKQ</sequence>
<comment type="caution">
    <text evidence="2">The sequence shown here is derived from an EMBL/GenBank/DDBJ whole genome shotgun (WGS) entry which is preliminary data.</text>
</comment>
<name>A0ABW5P0A6_9FLAO</name>
<proteinExistence type="predicted"/>
<evidence type="ECO:0000256" key="1">
    <source>
        <dbReference type="SAM" id="SignalP"/>
    </source>
</evidence>
<protein>
    <recommendedName>
        <fullName evidence="4">Lipocalin-like domain-containing protein</fullName>
    </recommendedName>
</protein>
<dbReference type="Proteomes" id="UP001597480">
    <property type="component" value="Unassembled WGS sequence"/>
</dbReference>
<accession>A0ABW5P0A6</accession>
<organism evidence="2 3">
    <name type="scientific">Flavobacterium suzhouense</name>
    <dbReference type="NCBI Taxonomy" id="1529638"/>
    <lineage>
        <taxon>Bacteria</taxon>
        <taxon>Pseudomonadati</taxon>
        <taxon>Bacteroidota</taxon>
        <taxon>Flavobacteriia</taxon>
        <taxon>Flavobacteriales</taxon>
        <taxon>Flavobacteriaceae</taxon>
        <taxon>Flavobacterium</taxon>
    </lineage>
</organism>
<gene>
    <name evidence="2" type="ORF">ACFSR3_16635</name>
</gene>
<evidence type="ECO:0000313" key="2">
    <source>
        <dbReference type="EMBL" id="MFD2603692.1"/>
    </source>
</evidence>
<dbReference type="EMBL" id="JBHUMD010000030">
    <property type="protein sequence ID" value="MFD2603692.1"/>
    <property type="molecule type" value="Genomic_DNA"/>
</dbReference>
<reference evidence="3" key="1">
    <citation type="journal article" date="2019" name="Int. J. Syst. Evol. Microbiol.">
        <title>The Global Catalogue of Microorganisms (GCM) 10K type strain sequencing project: providing services to taxonomists for standard genome sequencing and annotation.</title>
        <authorList>
            <consortium name="The Broad Institute Genomics Platform"/>
            <consortium name="The Broad Institute Genome Sequencing Center for Infectious Disease"/>
            <person name="Wu L."/>
            <person name="Ma J."/>
        </authorList>
    </citation>
    <scope>NUCLEOTIDE SEQUENCE [LARGE SCALE GENOMIC DNA]</scope>
    <source>
        <strain evidence="3">KCTC 42107</strain>
    </source>
</reference>
<evidence type="ECO:0000313" key="3">
    <source>
        <dbReference type="Proteomes" id="UP001597480"/>
    </source>
</evidence>
<keyword evidence="1" id="KW-0732">Signal</keyword>
<keyword evidence="3" id="KW-1185">Reference proteome</keyword>